<evidence type="ECO:0000313" key="3">
    <source>
        <dbReference type="Proteomes" id="UP000279089"/>
    </source>
</evidence>
<comment type="caution">
    <text evidence="2">The sequence shown here is derived from an EMBL/GenBank/DDBJ whole genome shotgun (WGS) entry which is preliminary data.</text>
</comment>
<reference evidence="3" key="1">
    <citation type="submission" date="2018-11" db="EMBL/GenBank/DDBJ databases">
        <title>Chitinophaga lutea sp.nov., isolate from arsenic contaminated soil.</title>
        <authorList>
            <person name="Zong Y."/>
        </authorList>
    </citation>
    <scope>NUCLEOTIDE SEQUENCE [LARGE SCALE GENOMIC DNA]</scope>
    <source>
        <strain evidence="3">YLT18</strain>
    </source>
</reference>
<gene>
    <name evidence="2" type="ORF">EG028_11320</name>
</gene>
<proteinExistence type="predicted"/>
<keyword evidence="3" id="KW-1185">Reference proteome</keyword>
<dbReference type="Proteomes" id="UP000279089">
    <property type="component" value="Unassembled WGS sequence"/>
</dbReference>
<dbReference type="Pfam" id="PF16409">
    <property type="entry name" value="DUF5017"/>
    <property type="match status" value="1"/>
</dbReference>
<dbReference type="AlphaFoldDB" id="A0A3N4MMH8"/>
<dbReference type="InterPro" id="IPR032185">
    <property type="entry name" value="DUF5017"/>
</dbReference>
<dbReference type="OrthoDB" id="1082472at2"/>
<name>A0A3N4MMH8_9BACT</name>
<evidence type="ECO:0000259" key="1">
    <source>
        <dbReference type="Pfam" id="PF16409"/>
    </source>
</evidence>
<feature type="domain" description="DUF5017" evidence="1">
    <location>
        <begin position="30"/>
        <end position="194"/>
    </location>
</feature>
<organism evidence="2 3">
    <name type="scientific">Chitinophaga barathri</name>
    <dbReference type="NCBI Taxonomy" id="1647451"/>
    <lineage>
        <taxon>Bacteria</taxon>
        <taxon>Pseudomonadati</taxon>
        <taxon>Bacteroidota</taxon>
        <taxon>Chitinophagia</taxon>
        <taxon>Chitinophagales</taxon>
        <taxon>Chitinophagaceae</taxon>
        <taxon>Chitinophaga</taxon>
    </lineage>
</organism>
<dbReference type="EMBL" id="RMBX01000005">
    <property type="protein sequence ID" value="RPD41260.1"/>
    <property type="molecule type" value="Genomic_DNA"/>
</dbReference>
<evidence type="ECO:0000313" key="2">
    <source>
        <dbReference type="EMBL" id="RPD41260.1"/>
    </source>
</evidence>
<dbReference type="PROSITE" id="PS51257">
    <property type="entry name" value="PROKAR_LIPOPROTEIN"/>
    <property type="match status" value="1"/>
</dbReference>
<sequence length="322" mass="35824">MRYPSMKFKDDVMNKTTFILSVLGLSLAACSEKEIQAPNDFEVSVTTAKYKLSDSVQFNISGNPDNITFYSGEPGREYDKRDLFSSDEGSLTLQFNSQTRAGATLPRNISVLISTDFNGEYNKEGVKAAKWTDITSRAVLPANTASNADVVSGEINLDDLKVKGSPMYVAFRYVSENPAGTAQRYWNMGRMFLINKVPGNIDFEITPTIENGLFQVVEFQGTDNKWTINTGTATSHRLIHTANAINTQPDDDWVISRGFQVFQTFGHKKNAVNVKSISGGTPETFAWLYSVPGTYKATFIALNADRDIQKEVIKEVWVTIEQ</sequence>
<accession>A0A3N4MMH8</accession>
<protein>
    <submittedName>
        <fullName evidence="2">DUF5017 domain-containing protein</fullName>
    </submittedName>
</protein>